<evidence type="ECO:0000256" key="12">
    <source>
        <dbReference type="ARBA" id="ARBA00023303"/>
    </source>
</evidence>
<evidence type="ECO:0000313" key="14">
    <source>
        <dbReference type="Proteomes" id="UP000887566"/>
    </source>
</evidence>
<keyword evidence="4 13" id="KW-0894">Sodium channel</keyword>
<dbReference type="InterPro" id="IPR001873">
    <property type="entry name" value="ENaC"/>
</dbReference>
<dbReference type="GO" id="GO:0016020">
    <property type="term" value="C:membrane"/>
    <property type="evidence" value="ECO:0007669"/>
    <property type="project" value="UniProtKB-SubCell"/>
</dbReference>
<evidence type="ECO:0000256" key="9">
    <source>
        <dbReference type="ARBA" id="ARBA00023136"/>
    </source>
</evidence>
<evidence type="ECO:0000256" key="2">
    <source>
        <dbReference type="ARBA" id="ARBA00007193"/>
    </source>
</evidence>
<keyword evidence="6" id="KW-1133">Transmembrane helix</keyword>
<dbReference type="Pfam" id="PF00858">
    <property type="entry name" value="ASC"/>
    <property type="match status" value="1"/>
</dbReference>
<keyword evidence="11 13" id="KW-0739">Sodium transport</keyword>
<evidence type="ECO:0000256" key="1">
    <source>
        <dbReference type="ARBA" id="ARBA00004141"/>
    </source>
</evidence>
<keyword evidence="9" id="KW-0472">Membrane</keyword>
<name>A0A914XML9_9BILA</name>
<dbReference type="WBParaSite" id="PSAMB.scaffold91size81377.g1584.t1">
    <property type="protein sequence ID" value="PSAMB.scaffold91size81377.g1584.t1"/>
    <property type="gene ID" value="PSAMB.scaffold91size81377.g1584"/>
</dbReference>
<reference evidence="15" key="1">
    <citation type="submission" date="2022-11" db="UniProtKB">
        <authorList>
            <consortium name="WormBaseParasite"/>
        </authorList>
    </citation>
    <scope>IDENTIFICATION</scope>
</reference>
<evidence type="ECO:0000256" key="3">
    <source>
        <dbReference type="ARBA" id="ARBA00022448"/>
    </source>
</evidence>
<keyword evidence="8 13" id="KW-0406">Ion transport</keyword>
<dbReference type="GO" id="GO:0005272">
    <property type="term" value="F:sodium channel activity"/>
    <property type="evidence" value="ECO:0007669"/>
    <property type="project" value="UniProtKB-KW"/>
</dbReference>
<evidence type="ECO:0000256" key="8">
    <source>
        <dbReference type="ARBA" id="ARBA00023065"/>
    </source>
</evidence>
<proteinExistence type="inferred from homology"/>
<keyword evidence="3 13" id="KW-0813">Transport</keyword>
<organism evidence="14 15">
    <name type="scientific">Plectus sambesii</name>
    <dbReference type="NCBI Taxonomy" id="2011161"/>
    <lineage>
        <taxon>Eukaryota</taxon>
        <taxon>Metazoa</taxon>
        <taxon>Ecdysozoa</taxon>
        <taxon>Nematoda</taxon>
        <taxon>Chromadorea</taxon>
        <taxon>Plectida</taxon>
        <taxon>Plectina</taxon>
        <taxon>Plectoidea</taxon>
        <taxon>Plectidae</taxon>
        <taxon>Plectus</taxon>
    </lineage>
</organism>
<sequence length="324" mass="36255">MLNYTAFYIGDYKHYFVPEDLMMSWITPFEVCYKVALTPWPLREIGTFLQVEIDLNPQLLDIAVDDTTAFAPFVALDLNGRVTCELMGDQAQDNVHTAVAFAKRGRGTYVAMQLNSVLKMMPVVSGKTQCNRESFSSGDNAMCRIECTGVQIAQRCPHEGPLGCVEQLSDIADECKTACFDIVDACDHYHYSVETVEVGHNPVYWPNYETFAQIQLRIGTFFYPQFEEDEAKTIDELIADLGGNISLWLGASFVGLFFSLANFGRVIARWSQSVYHPGPSTTLPLTVHQLPPTTAVLDRRSAQDPEFGDTHTMPSLNHLTRSIV</sequence>
<keyword evidence="10" id="KW-0325">Glycoprotein</keyword>
<evidence type="ECO:0000256" key="6">
    <source>
        <dbReference type="ARBA" id="ARBA00022989"/>
    </source>
</evidence>
<dbReference type="AlphaFoldDB" id="A0A914XML9"/>
<evidence type="ECO:0000256" key="5">
    <source>
        <dbReference type="ARBA" id="ARBA00022692"/>
    </source>
</evidence>
<evidence type="ECO:0000256" key="7">
    <source>
        <dbReference type="ARBA" id="ARBA00023053"/>
    </source>
</evidence>
<evidence type="ECO:0000256" key="4">
    <source>
        <dbReference type="ARBA" id="ARBA00022461"/>
    </source>
</evidence>
<dbReference type="Gene3D" id="1.10.287.770">
    <property type="entry name" value="YojJ-like"/>
    <property type="match status" value="1"/>
</dbReference>
<keyword evidence="14" id="KW-1185">Reference proteome</keyword>
<evidence type="ECO:0000313" key="15">
    <source>
        <dbReference type="WBParaSite" id="PSAMB.scaffold91size81377.g1584.t1"/>
    </source>
</evidence>
<keyword evidence="7" id="KW-0915">Sodium</keyword>
<evidence type="ECO:0000256" key="13">
    <source>
        <dbReference type="RuleBase" id="RU000679"/>
    </source>
</evidence>
<evidence type="ECO:0000256" key="11">
    <source>
        <dbReference type="ARBA" id="ARBA00023201"/>
    </source>
</evidence>
<comment type="similarity">
    <text evidence="2 13">Belongs to the amiloride-sensitive sodium channel (TC 1.A.6) family.</text>
</comment>
<evidence type="ECO:0000256" key="10">
    <source>
        <dbReference type="ARBA" id="ARBA00023180"/>
    </source>
</evidence>
<accession>A0A914XML9</accession>
<protein>
    <submittedName>
        <fullName evidence="15">Uncharacterized protein</fullName>
    </submittedName>
</protein>
<keyword evidence="5 13" id="KW-0812">Transmembrane</keyword>
<comment type="subcellular location">
    <subcellularLocation>
        <location evidence="1">Membrane</location>
        <topology evidence="1">Multi-pass membrane protein</topology>
    </subcellularLocation>
</comment>
<keyword evidence="12 13" id="KW-0407">Ion channel</keyword>
<dbReference type="Proteomes" id="UP000887566">
    <property type="component" value="Unplaced"/>
</dbReference>